<organism evidence="2 3">
    <name type="scientific">Haematococcus lacustris</name>
    <name type="common">Green alga</name>
    <name type="synonym">Haematococcus pluvialis</name>
    <dbReference type="NCBI Taxonomy" id="44745"/>
    <lineage>
        <taxon>Eukaryota</taxon>
        <taxon>Viridiplantae</taxon>
        <taxon>Chlorophyta</taxon>
        <taxon>core chlorophytes</taxon>
        <taxon>Chlorophyceae</taxon>
        <taxon>CS clade</taxon>
        <taxon>Chlamydomonadales</taxon>
        <taxon>Haematococcaceae</taxon>
        <taxon>Haematococcus</taxon>
    </lineage>
</organism>
<protein>
    <submittedName>
        <fullName evidence="2">Uncharacterized protein</fullName>
    </submittedName>
</protein>
<keyword evidence="3" id="KW-1185">Reference proteome</keyword>
<feature type="compositionally biased region" description="Basic and acidic residues" evidence="1">
    <location>
        <begin position="248"/>
        <end position="271"/>
    </location>
</feature>
<feature type="non-terminal residue" evidence="2">
    <location>
        <position position="1"/>
    </location>
</feature>
<name>A0A699ZE05_HAELA</name>
<dbReference type="Proteomes" id="UP000485058">
    <property type="component" value="Unassembled WGS sequence"/>
</dbReference>
<feature type="region of interest" description="Disordered" evidence="1">
    <location>
        <begin position="239"/>
        <end position="271"/>
    </location>
</feature>
<proteinExistence type="predicted"/>
<dbReference type="EMBL" id="BLLF01001169">
    <property type="protein sequence ID" value="GFH17569.1"/>
    <property type="molecule type" value="Genomic_DNA"/>
</dbReference>
<evidence type="ECO:0000313" key="3">
    <source>
        <dbReference type="Proteomes" id="UP000485058"/>
    </source>
</evidence>
<reference evidence="2 3" key="1">
    <citation type="submission" date="2020-02" db="EMBL/GenBank/DDBJ databases">
        <title>Draft genome sequence of Haematococcus lacustris strain NIES-144.</title>
        <authorList>
            <person name="Morimoto D."/>
            <person name="Nakagawa S."/>
            <person name="Yoshida T."/>
            <person name="Sawayama S."/>
        </authorList>
    </citation>
    <scope>NUCLEOTIDE SEQUENCE [LARGE SCALE GENOMIC DNA]</scope>
    <source>
        <strain evidence="2 3">NIES-144</strain>
    </source>
</reference>
<gene>
    <name evidence="2" type="ORF">HaLaN_14231</name>
</gene>
<sequence>MMSWSGGWPWTAQAMSGPLRATGEGQQGRAVAFATQLQDALLRCSQWPVELAAEGSPGQPLCLAPVWPGSCATGTSGSCTNASNQTLSRLMLTSAASATQSASKLPSSTKPNQQLLMGSEAVQGPCSASQSVDLTGKIDTWSSQEAPAVLLGSSLNAQHMNPVFASETVEHVGSMTSLQIRQPPKVSTYLVGILEAMARAGASLHSSKSMARLQAPSSHLQGAGEGLLGLMAHHAARQMATTAPWQSERGDRTQASDWQRLKSEVRTRRNQ</sequence>
<dbReference type="AlphaFoldDB" id="A0A699ZE05"/>
<comment type="caution">
    <text evidence="2">The sequence shown here is derived from an EMBL/GenBank/DDBJ whole genome shotgun (WGS) entry which is preliminary data.</text>
</comment>
<accession>A0A699ZE05</accession>
<evidence type="ECO:0000256" key="1">
    <source>
        <dbReference type="SAM" id="MobiDB-lite"/>
    </source>
</evidence>
<evidence type="ECO:0000313" key="2">
    <source>
        <dbReference type="EMBL" id="GFH17569.1"/>
    </source>
</evidence>